<reference evidence="1 2" key="1">
    <citation type="journal article" date="2019" name="Int. J. Syst. Evol. Microbiol.">
        <title>The Global Catalogue of Microorganisms (GCM) 10K type strain sequencing project: providing services to taxonomists for standard genome sequencing and annotation.</title>
        <authorList>
            <consortium name="The Broad Institute Genomics Platform"/>
            <consortium name="The Broad Institute Genome Sequencing Center for Infectious Disease"/>
            <person name="Wu L."/>
            <person name="Ma J."/>
        </authorList>
    </citation>
    <scope>NUCLEOTIDE SEQUENCE [LARGE SCALE GENOMIC DNA]</scope>
    <source>
        <strain evidence="1 2">JCM 16365</strain>
    </source>
</reference>
<sequence length="112" mass="12430">MPVAEPVTPLKFALNFTKIGKQYNRHAPKFAPDEFIDDPERRASLPIVPDGFTPLEGDLPTVAARADQLNEAQLRSGFLNYFFFPDTVTPEDKPLHCNVCGRVAAREASADE</sequence>
<accession>A0ABN3PED0</accession>
<name>A0ABN3PED0_9MICO</name>
<organism evidence="1 2">
    <name type="scientific">Microbacterium binotii</name>
    <dbReference type="NCBI Taxonomy" id="462710"/>
    <lineage>
        <taxon>Bacteria</taxon>
        <taxon>Bacillati</taxon>
        <taxon>Actinomycetota</taxon>
        <taxon>Actinomycetes</taxon>
        <taxon>Micrococcales</taxon>
        <taxon>Microbacteriaceae</taxon>
        <taxon>Microbacterium</taxon>
    </lineage>
</organism>
<proteinExistence type="predicted"/>
<comment type="caution">
    <text evidence="1">The sequence shown here is derived from an EMBL/GenBank/DDBJ whole genome shotgun (WGS) entry which is preliminary data.</text>
</comment>
<gene>
    <name evidence="1" type="ORF">GCM10009862_16390</name>
</gene>
<evidence type="ECO:0000313" key="2">
    <source>
        <dbReference type="Proteomes" id="UP001500274"/>
    </source>
</evidence>
<dbReference type="Proteomes" id="UP001500274">
    <property type="component" value="Unassembled WGS sequence"/>
</dbReference>
<evidence type="ECO:0000313" key="1">
    <source>
        <dbReference type="EMBL" id="GAA2577795.1"/>
    </source>
</evidence>
<protein>
    <submittedName>
        <fullName evidence="1">Uncharacterized protein</fullName>
    </submittedName>
</protein>
<keyword evidence="2" id="KW-1185">Reference proteome</keyword>
<dbReference type="EMBL" id="BAAARI010000011">
    <property type="protein sequence ID" value="GAA2577795.1"/>
    <property type="molecule type" value="Genomic_DNA"/>
</dbReference>
<dbReference type="RefSeq" id="WP_320434205.1">
    <property type="nucleotide sequence ID" value="NZ_BAAARI010000011.1"/>
</dbReference>